<evidence type="ECO:0000256" key="2">
    <source>
        <dbReference type="SAM" id="MobiDB-lite"/>
    </source>
</evidence>
<organism evidence="5 6">
    <name type="scientific">Chryseosolibacter indicus</name>
    <dbReference type="NCBI Taxonomy" id="2782351"/>
    <lineage>
        <taxon>Bacteria</taxon>
        <taxon>Pseudomonadati</taxon>
        <taxon>Bacteroidota</taxon>
        <taxon>Cytophagia</taxon>
        <taxon>Cytophagales</taxon>
        <taxon>Chryseotaleaceae</taxon>
        <taxon>Chryseosolibacter</taxon>
    </lineage>
</organism>
<dbReference type="Pfam" id="PF02096">
    <property type="entry name" value="60KD_IMP"/>
    <property type="match status" value="1"/>
</dbReference>
<keyword evidence="3" id="KW-1133">Transmembrane helix</keyword>
<comment type="caution">
    <text evidence="5">The sequence shown here is derived from an EMBL/GenBank/DDBJ whole genome shotgun (WGS) entry which is preliminary data.</text>
</comment>
<evidence type="ECO:0000256" key="1">
    <source>
        <dbReference type="RuleBase" id="RU003945"/>
    </source>
</evidence>
<accession>A0ABS5VVH3</accession>
<comment type="subcellular location">
    <subcellularLocation>
        <location evidence="1">Membrane</location>
        <topology evidence="1">Multi-pass membrane protein</topology>
    </subcellularLocation>
</comment>
<dbReference type="EMBL" id="JAHESD010000040">
    <property type="protein sequence ID" value="MBT1704810.1"/>
    <property type="molecule type" value="Genomic_DNA"/>
</dbReference>
<feature type="domain" description="Membrane insertase YidC/Oxa/ALB C-terminal" evidence="4">
    <location>
        <begin position="7"/>
        <end position="58"/>
    </location>
</feature>
<dbReference type="Proteomes" id="UP000772618">
    <property type="component" value="Unassembled WGS sequence"/>
</dbReference>
<comment type="similarity">
    <text evidence="1">Belongs to the OXA1/ALB3/YidC family.</text>
</comment>
<protein>
    <submittedName>
        <fullName evidence="5">YidC/Oxa1 family membrane protein insertase</fullName>
    </submittedName>
</protein>
<sequence>IYTWQNNQMSSVTGPMKSMSYIMPIIFFFVLNKFSAGLTFYYTVSTLITFAQQAIIKRFVDEDKIKALLEENRKKNASGTGGKKSKFMAKLEDAMKASEEARRRAEEERKKRKK</sequence>
<keyword evidence="6" id="KW-1185">Reference proteome</keyword>
<keyword evidence="1 3" id="KW-0812">Transmembrane</keyword>
<gene>
    <name evidence="5" type="ORF">KK060_16055</name>
</gene>
<dbReference type="InterPro" id="IPR028055">
    <property type="entry name" value="YidC/Oxa/ALB_C"/>
</dbReference>
<feature type="transmembrane region" description="Helical" evidence="3">
    <location>
        <begin position="21"/>
        <end position="42"/>
    </location>
</feature>
<evidence type="ECO:0000313" key="5">
    <source>
        <dbReference type="EMBL" id="MBT1704810.1"/>
    </source>
</evidence>
<keyword evidence="3" id="KW-0472">Membrane</keyword>
<evidence type="ECO:0000259" key="4">
    <source>
        <dbReference type="Pfam" id="PF02096"/>
    </source>
</evidence>
<reference evidence="5 6" key="1">
    <citation type="submission" date="2021-05" db="EMBL/GenBank/DDBJ databases">
        <title>A Polyphasic approach of four new species of the genus Ohtaekwangia: Ohtaekwangia histidinii sp. nov., Ohtaekwangia cretensis sp. nov., Ohtaekwangia indiensis sp. nov., Ohtaekwangia reichenbachii sp. nov. from diverse environment.</title>
        <authorList>
            <person name="Octaviana S."/>
        </authorList>
    </citation>
    <scope>NUCLEOTIDE SEQUENCE [LARGE SCALE GENOMIC DNA]</scope>
    <source>
        <strain evidence="5 6">PWU20</strain>
    </source>
</reference>
<evidence type="ECO:0000313" key="6">
    <source>
        <dbReference type="Proteomes" id="UP000772618"/>
    </source>
</evidence>
<name>A0ABS5VVH3_9BACT</name>
<proteinExistence type="inferred from homology"/>
<feature type="non-terminal residue" evidence="5">
    <location>
        <position position="1"/>
    </location>
</feature>
<evidence type="ECO:0000256" key="3">
    <source>
        <dbReference type="SAM" id="Phobius"/>
    </source>
</evidence>
<dbReference type="RefSeq" id="WP_254154773.1">
    <property type="nucleotide sequence ID" value="NZ_JAHESD010000040.1"/>
</dbReference>
<feature type="region of interest" description="Disordered" evidence="2">
    <location>
        <begin position="94"/>
        <end position="114"/>
    </location>
</feature>